<evidence type="ECO:0000256" key="3">
    <source>
        <dbReference type="SAM" id="MobiDB-lite"/>
    </source>
</evidence>
<evidence type="ECO:0000256" key="2">
    <source>
        <dbReference type="PROSITE-ProRule" id="PRU00168"/>
    </source>
</evidence>
<dbReference type="InterPro" id="IPR001895">
    <property type="entry name" value="RASGEF_cat_dom"/>
</dbReference>
<keyword evidence="1 2" id="KW-0344">Guanine-nucleotide releasing factor</keyword>
<feature type="compositionally biased region" description="Polar residues" evidence="3">
    <location>
        <begin position="76"/>
        <end position="91"/>
    </location>
</feature>
<evidence type="ECO:0000259" key="4">
    <source>
        <dbReference type="PROSITE" id="PS50009"/>
    </source>
</evidence>
<keyword evidence="7" id="KW-1185">Reference proteome</keyword>
<protein>
    <submittedName>
        <fullName evidence="6">Nucleotide exchange factor RasGEF A</fullName>
    </submittedName>
</protein>
<accession>A0ABQ9XWN5</accession>
<dbReference type="PROSITE" id="PS50896">
    <property type="entry name" value="LISH"/>
    <property type="match status" value="1"/>
</dbReference>
<evidence type="ECO:0000256" key="1">
    <source>
        <dbReference type="ARBA" id="ARBA00022658"/>
    </source>
</evidence>
<feature type="domain" description="Ras-GEF" evidence="4">
    <location>
        <begin position="349"/>
        <end position="510"/>
    </location>
</feature>
<dbReference type="EMBL" id="JARBJD010000062">
    <property type="protein sequence ID" value="KAK2955879.1"/>
    <property type="molecule type" value="Genomic_DNA"/>
</dbReference>
<dbReference type="SMART" id="SM00147">
    <property type="entry name" value="RasGEF"/>
    <property type="match status" value="1"/>
</dbReference>
<dbReference type="Pfam" id="PF00618">
    <property type="entry name" value="RasGEF_N"/>
    <property type="match status" value="1"/>
</dbReference>
<dbReference type="Gene3D" id="1.10.840.10">
    <property type="entry name" value="Ras guanine-nucleotide exchange factors catalytic domain"/>
    <property type="match status" value="1"/>
</dbReference>
<comment type="caution">
    <text evidence="6">The sequence shown here is derived from an EMBL/GenBank/DDBJ whole genome shotgun (WGS) entry which is preliminary data.</text>
</comment>
<dbReference type="Gene3D" id="1.20.870.10">
    <property type="entry name" value="Son of sevenless (SoS) protein Chain: S domain 1"/>
    <property type="match status" value="1"/>
</dbReference>
<dbReference type="PROSITE" id="PS50212">
    <property type="entry name" value="RASGEF_NTER"/>
    <property type="match status" value="1"/>
</dbReference>
<proteinExistence type="predicted"/>
<sequence length="510" mass="58600">MRQLLSPIERTTEFYKQFSNTMKLPSKDLMIYLVMEYLYTEGNLATLRLFEQETQQVYPDFSEQSTSTFDAPDLVSSPQNKQTKTIETQGSHPPLLSMFVTNGIAETEQMLSTVSPNGDIDIATLTKHLTRKGFLCPDDLQTSRSIWQEISSNAKTLEYDDPTTDDPMKIRKATLNRFVERLTDPARSDSNQQEFMKRFLAIYTCVVQPRTLLMKIIERFNVPSFYPADQTQAIKRKVILVLIEWVTTHFEDFTEDRTMIPELFAFCDGDVLHFNTNLSRELRAATEKQMTTVKPSAVPILSLLDHDFLPTTPTNTLSLHSHTHTDMAALPDPRSNTIMSFSPSILTVPERILAEQLTLMAYEPYSKMKIPEFFYGNFEAAKTYPKCRNVRRYMLVHNRIGQLVNNIVLVEGPPEVRTTRISKLLTVAVELKRIRNFDSLLALQNRLQDTPIKRLKKSWEGIPKQQMTQFSEIATLLSPDRNFKTIKKECTVEGISTLPPAYPILLSHFF</sequence>
<name>A0ABQ9XWN5_9EUKA</name>
<dbReference type="Proteomes" id="UP001281761">
    <property type="component" value="Unassembled WGS sequence"/>
</dbReference>
<gene>
    <name evidence="6" type="ORF">BLNAU_9230</name>
</gene>
<dbReference type="InterPro" id="IPR008937">
    <property type="entry name" value="Ras-like_GEF"/>
</dbReference>
<feature type="domain" description="N-terminal Ras-GEF" evidence="5">
    <location>
        <begin position="166"/>
        <end position="290"/>
    </location>
</feature>
<feature type="region of interest" description="Disordered" evidence="3">
    <location>
        <begin position="63"/>
        <end position="92"/>
    </location>
</feature>
<dbReference type="Pfam" id="PF00617">
    <property type="entry name" value="RasGEF"/>
    <property type="match status" value="1"/>
</dbReference>
<evidence type="ECO:0000313" key="7">
    <source>
        <dbReference type="Proteomes" id="UP001281761"/>
    </source>
</evidence>
<dbReference type="InterPro" id="IPR023578">
    <property type="entry name" value="Ras_GEF_dom_sf"/>
</dbReference>
<dbReference type="PANTHER" id="PTHR23113">
    <property type="entry name" value="GUANINE NUCLEOTIDE EXCHANGE FACTOR"/>
    <property type="match status" value="1"/>
</dbReference>
<dbReference type="PANTHER" id="PTHR23113:SF99">
    <property type="entry name" value="RASGEF DOMAIN-CONTAINING PROTEIN"/>
    <property type="match status" value="1"/>
</dbReference>
<dbReference type="InterPro" id="IPR006594">
    <property type="entry name" value="LisH"/>
</dbReference>
<reference evidence="6 7" key="1">
    <citation type="journal article" date="2022" name="bioRxiv">
        <title>Genomics of Preaxostyla Flagellates Illuminates Evolutionary Transitions and the Path Towards Mitochondrial Loss.</title>
        <authorList>
            <person name="Novak L.V.F."/>
            <person name="Treitli S.C."/>
            <person name="Pyrih J."/>
            <person name="Halakuc P."/>
            <person name="Pipaliya S.V."/>
            <person name="Vacek V."/>
            <person name="Brzon O."/>
            <person name="Soukal P."/>
            <person name="Eme L."/>
            <person name="Dacks J.B."/>
            <person name="Karnkowska A."/>
            <person name="Elias M."/>
            <person name="Hampl V."/>
        </authorList>
    </citation>
    <scope>NUCLEOTIDE SEQUENCE [LARGE SCALE GENOMIC DNA]</scope>
    <source>
        <strain evidence="6">NAU3</strain>
        <tissue evidence="6">Gut</tissue>
    </source>
</reference>
<dbReference type="InterPro" id="IPR036964">
    <property type="entry name" value="RASGEF_cat_dom_sf"/>
</dbReference>
<dbReference type="SMART" id="SM00229">
    <property type="entry name" value="RasGEFN"/>
    <property type="match status" value="1"/>
</dbReference>
<dbReference type="CDD" id="cd06224">
    <property type="entry name" value="REM"/>
    <property type="match status" value="1"/>
</dbReference>
<dbReference type="PROSITE" id="PS50009">
    <property type="entry name" value="RASGEF_CAT"/>
    <property type="match status" value="1"/>
</dbReference>
<evidence type="ECO:0000259" key="5">
    <source>
        <dbReference type="PROSITE" id="PS50212"/>
    </source>
</evidence>
<dbReference type="InterPro" id="IPR000651">
    <property type="entry name" value="Ras-like_Gua-exchang_fac_N"/>
</dbReference>
<dbReference type="SUPFAM" id="SSF48366">
    <property type="entry name" value="Ras GEF"/>
    <property type="match status" value="1"/>
</dbReference>
<evidence type="ECO:0000313" key="6">
    <source>
        <dbReference type="EMBL" id="KAK2955879.1"/>
    </source>
</evidence>
<organism evidence="6 7">
    <name type="scientific">Blattamonas nauphoetae</name>
    <dbReference type="NCBI Taxonomy" id="2049346"/>
    <lineage>
        <taxon>Eukaryota</taxon>
        <taxon>Metamonada</taxon>
        <taxon>Preaxostyla</taxon>
        <taxon>Oxymonadida</taxon>
        <taxon>Blattamonas</taxon>
    </lineage>
</organism>